<dbReference type="InterPro" id="IPR050275">
    <property type="entry name" value="PGM_Phosphatase"/>
</dbReference>
<dbReference type="SMART" id="SM00855">
    <property type="entry name" value="PGAM"/>
    <property type="match status" value="1"/>
</dbReference>
<dbReference type="Proteomes" id="UP000186806">
    <property type="component" value="Unassembled WGS sequence"/>
</dbReference>
<evidence type="ECO:0000256" key="1">
    <source>
        <dbReference type="PIRSR" id="PIRSR613078-1"/>
    </source>
</evidence>
<dbReference type="PANTHER" id="PTHR48100">
    <property type="entry name" value="BROAD-SPECIFICITY PHOSPHATASE YOR283W-RELATED"/>
    <property type="match status" value="1"/>
</dbReference>
<dbReference type="RefSeq" id="WP_075368445.1">
    <property type="nucleotide sequence ID" value="NZ_MSDQ01000007.1"/>
</dbReference>
<dbReference type="InterPro" id="IPR029033">
    <property type="entry name" value="His_PPase_superfam"/>
</dbReference>
<evidence type="ECO:0000256" key="2">
    <source>
        <dbReference type="PIRSR" id="PIRSR613078-2"/>
    </source>
</evidence>
<evidence type="ECO:0000313" key="3">
    <source>
        <dbReference type="EMBL" id="OLO12233.1"/>
    </source>
</evidence>
<feature type="binding site" evidence="2">
    <location>
        <position position="63"/>
    </location>
    <ligand>
        <name>substrate</name>
    </ligand>
</feature>
<organism evidence="3 4">
    <name type="scientific">Chromohalobacter japonicus</name>
    <dbReference type="NCBI Taxonomy" id="223900"/>
    <lineage>
        <taxon>Bacteria</taxon>
        <taxon>Pseudomonadati</taxon>
        <taxon>Pseudomonadota</taxon>
        <taxon>Gammaproteobacteria</taxon>
        <taxon>Oceanospirillales</taxon>
        <taxon>Halomonadaceae</taxon>
        <taxon>Chromohalobacter</taxon>
    </lineage>
</organism>
<sequence length="194" mass="21645">MPELIRRPFIFLRHGQSTSNLNRRIAGQRDVPLTAQGEREARQAALLLGDVAWPLIVASPLERARRTAELATGRAPHCLIGGLKERHWGEHEEHPIPETMPYLLSPEGGESWADFVTRIVATLNALLVEHETPLIVGHSGLIRVIRYLDSGSPEGPRTDNAMPQWVAPYGTRGWEIRPLLESDVAHLPRLSKTT</sequence>
<dbReference type="InterPro" id="IPR013078">
    <property type="entry name" value="His_Pase_superF_clade-1"/>
</dbReference>
<dbReference type="GO" id="GO:0016791">
    <property type="term" value="F:phosphatase activity"/>
    <property type="evidence" value="ECO:0007669"/>
    <property type="project" value="TreeGrafter"/>
</dbReference>
<gene>
    <name evidence="3" type="ORF">BTW10_04830</name>
</gene>
<keyword evidence="4" id="KW-1185">Reference proteome</keyword>
<proteinExistence type="predicted"/>
<dbReference type="SUPFAM" id="SSF53254">
    <property type="entry name" value="Phosphoglycerate mutase-like"/>
    <property type="match status" value="1"/>
</dbReference>
<dbReference type="CDD" id="cd07067">
    <property type="entry name" value="HP_PGM_like"/>
    <property type="match status" value="1"/>
</dbReference>
<dbReference type="STRING" id="223900.GCA_000821045_00685"/>
<protein>
    <submittedName>
        <fullName evidence="3">Histidine phosphatase family protein</fullName>
    </submittedName>
</protein>
<dbReference type="PANTHER" id="PTHR48100:SF1">
    <property type="entry name" value="HISTIDINE PHOSPHATASE FAMILY PROTEIN-RELATED"/>
    <property type="match status" value="1"/>
</dbReference>
<dbReference type="AlphaFoldDB" id="A0A1Q8TEX5"/>
<evidence type="ECO:0000313" key="4">
    <source>
        <dbReference type="Proteomes" id="UP000186806"/>
    </source>
</evidence>
<feature type="active site" description="Proton donor/acceptor" evidence="1">
    <location>
        <position position="85"/>
    </location>
</feature>
<dbReference type="Pfam" id="PF00300">
    <property type="entry name" value="His_Phos_1"/>
    <property type="match status" value="1"/>
</dbReference>
<accession>A0A1Q8TEX5</accession>
<feature type="binding site" evidence="2">
    <location>
        <begin position="13"/>
        <end position="20"/>
    </location>
    <ligand>
        <name>substrate</name>
    </ligand>
</feature>
<name>A0A1Q8TEX5_9GAMM</name>
<dbReference type="GO" id="GO:0005737">
    <property type="term" value="C:cytoplasm"/>
    <property type="evidence" value="ECO:0007669"/>
    <property type="project" value="TreeGrafter"/>
</dbReference>
<feature type="active site" description="Tele-phosphohistidine intermediate" evidence="1">
    <location>
        <position position="14"/>
    </location>
</feature>
<dbReference type="EMBL" id="MSDQ01000007">
    <property type="protein sequence ID" value="OLO12233.1"/>
    <property type="molecule type" value="Genomic_DNA"/>
</dbReference>
<dbReference type="Gene3D" id="3.40.50.1240">
    <property type="entry name" value="Phosphoglycerate mutase-like"/>
    <property type="match status" value="1"/>
</dbReference>
<reference evidence="3 4" key="1">
    <citation type="submission" date="2016-12" db="EMBL/GenBank/DDBJ databases">
        <title>Draft genome sequences of strains Salinicola socius SMB35, Salinicola sp. MH3R3-1 and Chromohalobacter sp. SMB17 from the Verkhnekamsk potash mining region of Russia.</title>
        <authorList>
            <person name="Mavrodi D.V."/>
            <person name="Olsson B.E."/>
            <person name="Korsakova E.S."/>
            <person name="Pyankova A."/>
            <person name="Mavrodi O.V."/>
            <person name="Plotnikova E.G."/>
        </authorList>
    </citation>
    <scope>NUCLEOTIDE SEQUENCE [LARGE SCALE GENOMIC DNA]</scope>
    <source>
        <strain evidence="3 4">SMB17</strain>
    </source>
</reference>
<comment type="caution">
    <text evidence="3">The sequence shown here is derived from an EMBL/GenBank/DDBJ whole genome shotgun (WGS) entry which is preliminary data.</text>
</comment>